<dbReference type="Pfam" id="PF01575">
    <property type="entry name" value="MaoC_dehydratas"/>
    <property type="match status" value="1"/>
</dbReference>
<comment type="caution">
    <text evidence="3">The sequence shown here is derived from an EMBL/GenBank/DDBJ whole genome shotgun (WGS) entry which is preliminary data.</text>
</comment>
<organism evidence="3 4">
    <name type="scientific">Microbacterium pseudoresistens</name>
    <dbReference type="NCBI Taxonomy" id="640634"/>
    <lineage>
        <taxon>Bacteria</taxon>
        <taxon>Bacillati</taxon>
        <taxon>Actinomycetota</taxon>
        <taxon>Actinomycetes</taxon>
        <taxon>Micrococcales</taxon>
        <taxon>Microbacteriaceae</taxon>
        <taxon>Microbacterium</taxon>
    </lineage>
</organism>
<dbReference type="PANTHER" id="PTHR43664">
    <property type="entry name" value="MONOAMINE OXIDASE-RELATED"/>
    <property type="match status" value="1"/>
</dbReference>
<dbReference type="PANTHER" id="PTHR43664:SF1">
    <property type="entry name" value="BETA-METHYLMALYL-COA DEHYDRATASE"/>
    <property type="match status" value="1"/>
</dbReference>
<dbReference type="InterPro" id="IPR029069">
    <property type="entry name" value="HotDog_dom_sf"/>
</dbReference>
<evidence type="ECO:0000259" key="2">
    <source>
        <dbReference type="Pfam" id="PF01575"/>
    </source>
</evidence>
<comment type="similarity">
    <text evidence="1">Belongs to the enoyl-CoA hydratase/isomerase family.</text>
</comment>
<feature type="domain" description="MaoC-like" evidence="2">
    <location>
        <begin position="21"/>
        <end position="122"/>
    </location>
</feature>
<dbReference type="InterPro" id="IPR052342">
    <property type="entry name" value="MCH/BMMD"/>
</dbReference>
<dbReference type="SUPFAM" id="SSF54637">
    <property type="entry name" value="Thioesterase/thiol ester dehydrase-isomerase"/>
    <property type="match status" value="1"/>
</dbReference>
<gene>
    <name evidence="3" type="ORF">BKA02_001323</name>
</gene>
<reference evidence="3 4" key="1">
    <citation type="submission" date="2020-07" db="EMBL/GenBank/DDBJ databases">
        <title>Sequencing the genomes of 1000 actinobacteria strains.</title>
        <authorList>
            <person name="Klenk H.-P."/>
        </authorList>
    </citation>
    <scope>NUCLEOTIDE SEQUENCE [LARGE SCALE GENOMIC DNA]</scope>
    <source>
        <strain evidence="3 4">DSM 22185</strain>
    </source>
</reference>
<evidence type="ECO:0000313" key="3">
    <source>
        <dbReference type="EMBL" id="NYD54268.1"/>
    </source>
</evidence>
<proteinExistence type="inferred from homology"/>
<accession>A0A7Y9EUM9</accession>
<dbReference type="InterPro" id="IPR002539">
    <property type="entry name" value="MaoC-like_dom"/>
</dbReference>
<keyword evidence="4" id="KW-1185">Reference proteome</keyword>
<protein>
    <submittedName>
        <fullName evidence="3">Acyl dehydratase</fullName>
    </submittedName>
</protein>
<name>A0A7Y9EUM9_9MICO</name>
<evidence type="ECO:0000256" key="1">
    <source>
        <dbReference type="ARBA" id="ARBA00005254"/>
    </source>
</evidence>
<sequence>MTMTQERMPVDGRFFEDLAPGDTFTSSGRTITESDVVNFAGVSGDFNQIHLDVEASKNTMYGQRVAYGMLGASIATGLLDRLGVFRTSMAAMLEIESWKFVGPIFIGDTVHLRLTIESTRLTSRGDRGVVRRRMELINQRGEVVQDGIITVMVLCRAAALDAERVSEPSR</sequence>
<evidence type="ECO:0000313" key="4">
    <source>
        <dbReference type="Proteomes" id="UP000552045"/>
    </source>
</evidence>
<dbReference type="AlphaFoldDB" id="A0A7Y9EUM9"/>
<dbReference type="Gene3D" id="3.10.129.10">
    <property type="entry name" value="Hotdog Thioesterase"/>
    <property type="match status" value="1"/>
</dbReference>
<dbReference type="EMBL" id="JACCBH010000001">
    <property type="protein sequence ID" value="NYD54268.1"/>
    <property type="molecule type" value="Genomic_DNA"/>
</dbReference>
<dbReference type="Proteomes" id="UP000552045">
    <property type="component" value="Unassembled WGS sequence"/>
</dbReference>